<protein>
    <recommendedName>
        <fullName evidence="2">NurA domain-containing protein</fullName>
    </recommendedName>
</protein>
<dbReference type="EMBL" id="DTDV01000010">
    <property type="protein sequence ID" value="HGK23556.1"/>
    <property type="molecule type" value="Genomic_DNA"/>
</dbReference>
<gene>
    <name evidence="1" type="ORF">ENU78_03785</name>
</gene>
<comment type="caution">
    <text evidence="1">The sequence shown here is derived from an EMBL/GenBank/DDBJ whole genome shotgun (WGS) entry which is preliminary data.</text>
</comment>
<proteinExistence type="predicted"/>
<name>A0A7V4DYH3_DICTH</name>
<organism evidence="1">
    <name type="scientific">Dictyoglomus thermophilum</name>
    <dbReference type="NCBI Taxonomy" id="14"/>
    <lineage>
        <taxon>Bacteria</taxon>
        <taxon>Pseudomonadati</taxon>
        <taxon>Dictyoglomota</taxon>
        <taxon>Dictyoglomia</taxon>
        <taxon>Dictyoglomales</taxon>
        <taxon>Dictyoglomaceae</taxon>
        <taxon>Dictyoglomus</taxon>
    </lineage>
</organism>
<reference evidence="1" key="1">
    <citation type="journal article" date="2020" name="mSystems">
        <title>Genome- and Community-Level Interaction Insights into Carbon Utilization and Element Cycling Functions of Hydrothermarchaeota in Hydrothermal Sediment.</title>
        <authorList>
            <person name="Zhou Z."/>
            <person name="Liu Y."/>
            <person name="Xu W."/>
            <person name="Pan J."/>
            <person name="Luo Z.H."/>
            <person name="Li M."/>
        </authorList>
    </citation>
    <scope>NUCLEOTIDE SEQUENCE [LARGE SCALE GENOMIC DNA]</scope>
    <source>
        <strain evidence="1">SpSt-70</strain>
    </source>
</reference>
<dbReference type="SUPFAM" id="SSF53098">
    <property type="entry name" value="Ribonuclease H-like"/>
    <property type="match status" value="1"/>
</dbReference>
<dbReference type="AlphaFoldDB" id="A0A7V4DYH3"/>
<dbReference type="InterPro" id="IPR012337">
    <property type="entry name" value="RNaseH-like_sf"/>
</dbReference>
<evidence type="ECO:0008006" key="2">
    <source>
        <dbReference type="Google" id="ProtNLM"/>
    </source>
</evidence>
<accession>A0A7V4DYH3</accession>
<evidence type="ECO:0000313" key="1">
    <source>
        <dbReference type="EMBL" id="HGK23556.1"/>
    </source>
</evidence>
<sequence>MPNPLKEINPVLNLLGSEIKILPAIGGAVEELQHADEEEVEDKIINKKDIIETFAETPEPKPNNLYRKTPPLSRKEKHMFRFFIDGSLKTYFLGTGIEGTRSFPIELAQIGSAVIRREDDGTLKVHERRLKIILLLPKKNQGVSDTVWEELRKIEKPNFFEVVDFTLPDPLADTKSDPRDKAGAKARSSMHKLEIELIKSTDPYRNENSWLILDGSIKFVEEDIWNTWKNNPNVVGIAKSFRKDLIFQIDRRLKKRIDITTLLAGLPYGHRTVAFGAFEGQVAFWYVRIREQKEVDYPLMGVIKVEYPCLDRNPIPSELADLISSALIAERNVTPYGLDRRWHCSLYPIYVAEQVIKNSFFSKEVLMGCIKFPKPKIGGEL</sequence>